<dbReference type="Gene3D" id="1.10.10.10">
    <property type="entry name" value="Winged helix-like DNA-binding domain superfamily/Winged helix DNA-binding domain"/>
    <property type="match status" value="1"/>
</dbReference>
<dbReference type="GO" id="GO:0016702">
    <property type="term" value="F:oxidoreductase activity, acting on single donors with incorporation of molecular oxygen, incorporation of two atoms of oxygen"/>
    <property type="evidence" value="ECO:0007669"/>
    <property type="project" value="InterPro"/>
</dbReference>
<organism evidence="3 4">
    <name type="scientific">Frigoriglobus tundricola</name>
    <dbReference type="NCBI Taxonomy" id="2774151"/>
    <lineage>
        <taxon>Bacteria</taxon>
        <taxon>Pseudomonadati</taxon>
        <taxon>Planctomycetota</taxon>
        <taxon>Planctomycetia</taxon>
        <taxon>Gemmatales</taxon>
        <taxon>Gemmataceae</taxon>
        <taxon>Frigoriglobus</taxon>
    </lineage>
</organism>
<gene>
    <name evidence="3" type="ORF">FTUN_7511</name>
</gene>
<evidence type="ECO:0000313" key="4">
    <source>
        <dbReference type="Proteomes" id="UP000503447"/>
    </source>
</evidence>
<dbReference type="Pfam" id="PF08281">
    <property type="entry name" value="Sigma70_r4_2"/>
    <property type="match status" value="1"/>
</dbReference>
<dbReference type="GO" id="GO:0016987">
    <property type="term" value="F:sigma factor activity"/>
    <property type="evidence" value="ECO:0007669"/>
    <property type="project" value="InterPro"/>
</dbReference>
<dbReference type="GO" id="GO:0006352">
    <property type="term" value="P:DNA-templated transcription initiation"/>
    <property type="evidence" value="ECO:0007669"/>
    <property type="project" value="InterPro"/>
</dbReference>
<reference evidence="4" key="1">
    <citation type="submission" date="2020-05" db="EMBL/GenBank/DDBJ databases">
        <title>Frigoriglobus tundricola gen. nov., sp. nov., a psychrotolerant cellulolytic planctomycete of the family Gemmataceae with two divergent copies of 16S rRNA gene.</title>
        <authorList>
            <person name="Kulichevskaya I.S."/>
            <person name="Ivanova A.A."/>
            <person name="Naumoff D.G."/>
            <person name="Beletsky A.V."/>
            <person name="Rijpstra W.I.C."/>
            <person name="Sinninghe Damste J.S."/>
            <person name="Mardanov A.V."/>
            <person name="Ravin N.V."/>
            <person name="Dedysh S.N."/>
        </authorList>
    </citation>
    <scope>NUCLEOTIDE SEQUENCE [LARGE SCALE GENOMIC DNA]</scope>
    <source>
        <strain evidence="4">PL17</strain>
    </source>
</reference>
<dbReference type="InterPro" id="IPR013324">
    <property type="entry name" value="RNA_pol_sigma_r3/r4-like"/>
</dbReference>
<feature type="domain" description="RNA polymerase sigma factor 70 region 4 type 2" evidence="2">
    <location>
        <begin position="2"/>
        <end position="36"/>
    </location>
</feature>
<dbReference type="InterPro" id="IPR013249">
    <property type="entry name" value="RNA_pol_sigma70_r4_t2"/>
</dbReference>
<dbReference type="AlphaFoldDB" id="A0A6M5Z142"/>
<dbReference type="SUPFAM" id="SSF88659">
    <property type="entry name" value="Sigma3 and sigma4 domains of RNA polymerase sigma factors"/>
    <property type="match status" value="1"/>
</dbReference>
<dbReference type="Proteomes" id="UP000503447">
    <property type="component" value="Chromosome"/>
</dbReference>
<evidence type="ECO:0000313" key="3">
    <source>
        <dbReference type="EMBL" id="QJW99888.1"/>
    </source>
</evidence>
<name>A0A6M5Z142_9BACT</name>
<dbReference type="GO" id="GO:0005506">
    <property type="term" value="F:iron ion binding"/>
    <property type="evidence" value="ECO:0007669"/>
    <property type="project" value="InterPro"/>
</dbReference>
<evidence type="ECO:0000256" key="1">
    <source>
        <dbReference type="SAM" id="MobiDB-lite"/>
    </source>
</evidence>
<dbReference type="InterPro" id="IPR036388">
    <property type="entry name" value="WH-like_DNA-bd_sf"/>
</dbReference>
<feature type="compositionally biased region" description="Basic and acidic residues" evidence="1">
    <location>
        <begin position="156"/>
        <end position="165"/>
    </location>
</feature>
<evidence type="ECO:0000259" key="2">
    <source>
        <dbReference type="Pfam" id="PF08281"/>
    </source>
</evidence>
<proteinExistence type="predicted"/>
<dbReference type="SUPFAM" id="SSF49482">
    <property type="entry name" value="Aromatic compound dioxygenase"/>
    <property type="match status" value="1"/>
</dbReference>
<dbReference type="EMBL" id="CP053452">
    <property type="protein sequence ID" value="QJW99888.1"/>
    <property type="molecule type" value="Genomic_DNA"/>
</dbReference>
<feature type="region of interest" description="Disordered" evidence="1">
    <location>
        <begin position="119"/>
        <end position="176"/>
    </location>
</feature>
<dbReference type="InterPro" id="IPR015889">
    <property type="entry name" value="Intradiol_dOase_core"/>
</dbReference>
<dbReference type="KEGG" id="ftj:FTUN_7511"/>
<keyword evidence="4" id="KW-1185">Reference proteome</keyword>
<accession>A0A6M5Z142</accession>
<dbReference type="GO" id="GO:0003677">
    <property type="term" value="F:DNA binding"/>
    <property type="evidence" value="ECO:0007669"/>
    <property type="project" value="InterPro"/>
</dbReference>
<protein>
    <recommendedName>
        <fullName evidence="2">RNA polymerase sigma factor 70 region 4 type 2 domain-containing protein</fullName>
    </recommendedName>
</protein>
<feature type="compositionally biased region" description="Pro residues" evidence="1">
    <location>
        <begin position="132"/>
        <end position="146"/>
    </location>
</feature>
<sequence length="800" mass="85569">MVLCCLEGLTRDEAAARLGVPLTTLKSQLDRGRQKLAGALTRRGVALGVGLLLGAVTSPAGACPPRLVAAALTAASGAAPKGVRALAEGAGACGTVKRFVAAAVLLGVVGVAVAFGPGAGPEHREGAKAPARKPPGEPQKPNPTPPGTTVRPTGTADEKVGKDAGETVTYRGRVLGPDGKPVAGAKLYAEQSYRYTGRPKTLADRTTTDAEGRFEFRVPRALFEGAEGTVAATAPKHGLGWVELGVGARDDDLTIRLSGEDTPVMGQIVTLEGKPVPGVRVTAVQVSAAAQDDLGPWLRAIKQKRDNDDPEWEHLRHRIGGMGLAATTDATGRFELRGIGSNRLVRLRLEGPTVSTQDIRVLTRTGETLTVKHWEGDPQFKRAPTFLTYYAANFRHPAAPTRPIVGVVRDRDSGKPLGGVTIRGYKFADRELLDVGEAAVEATTDKEGRYRLVGMPRGTGNEILAVPGPDQPYLLCRKAVADPPGLNPVTVDYELKRGVWIEGKVTDTASGRPVRVAVEYFATRDNPNRRDHPGFENIYGFFYSDSFSKTDGSYRVVGIPGAGLVVTGRTREHLCTTERDDEFGRKEGHIAAAPNFLGPLINFTAIASVEAKAGAESTRRDVTLDPGWTFTGSLIGPDGKPVTGAQWLAVESASARWTDKMEGAAFTVAKFNPKSPRDILFRHAEKGLVGILQPPAENGGRVTVRMQPGATVTGRLLDADGRPRAGIRVELWVRTKQTPHFEDYSPKSIVTDKDGRFRIEALVPEFRFMLFHTEGTLEFGDGLRSGEVKDLGDVRLKAGQ</sequence>
<dbReference type="Gene3D" id="2.60.130.10">
    <property type="entry name" value="Aromatic compound dioxygenase"/>
    <property type="match status" value="1"/>
</dbReference>